<protein>
    <submittedName>
        <fullName evidence="1">Uncharacterized protein</fullName>
    </submittedName>
</protein>
<name>A0A521C5R2_9BACT</name>
<accession>A0A521C5R2</accession>
<dbReference type="AlphaFoldDB" id="A0A521C5R2"/>
<keyword evidence="2" id="KW-1185">Reference proteome</keyword>
<sequence>MGIGTHRFKFSINPYVRLTDSDLLPVENGGSFSFTMSVLRLNTKKQLLE</sequence>
<evidence type="ECO:0000313" key="1">
    <source>
        <dbReference type="EMBL" id="SMO54857.1"/>
    </source>
</evidence>
<proteinExistence type="predicted"/>
<organism evidence="1 2">
    <name type="scientific">Gracilimonas mengyeensis</name>
    <dbReference type="NCBI Taxonomy" id="1302730"/>
    <lineage>
        <taxon>Bacteria</taxon>
        <taxon>Pseudomonadati</taxon>
        <taxon>Balneolota</taxon>
        <taxon>Balneolia</taxon>
        <taxon>Balneolales</taxon>
        <taxon>Balneolaceae</taxon>
        <taxon>Gracilimonas</taxon>
    </lineage>
</organism>
<evidence type="ECO:0000313" key="2">
    <source>
        <dbReference type="Proteomes" id="UP000317557"/>
    </source>
</evidence>
<reference evidence="1 2" key="1">
    <citation type="submission" date="2017-05" db="EMBL/GenBank/DDBJ databases">
        <authorList>
            <person name="Varghese N."/>
            <person name="Submissions S."/>
        </authorList>
    </citation>
    <scope>NUCLEOTIDE SEQUENCE [LARGE SCALE GENOMIC DNA]</scope>
    <source>
        <strain evidence="1 2">DSM 21985</strain>
    </source>
</reference>
<gene>
    <name evidence="1" type="ORF">SAMN06265219_104197</name>
</gene>
<dbReference type="EMBL" id="FXTP01000004">
    <property type="protein sequence ID" value="SMO54857.1"/>
    <property type="molecule type" value="Genomic_DNA"/>
</dbReference>
<dbReference type="Proteomes" id="UP000317557">
    <property type="component" value="Unassembled WGS sequence"/>
</dbReference>